<dbReference type="SUPFAM" id="SSF52047">
    <property type="entry name" value="RNI-like"/>
    <property type="match status" value="1"/>
</dbReference>
<gene>
    <name evidence="1" type="ORF">CFP56_005259</name>
</gene>
<comment type="caution">
    <text evidence="1">The sequence shown here is derived from an EMBL/GenBank/DDBJ whole genome shotgun (WGS) entry which is preliminary data.</text>
</comment>
<dbReference type="Proteomes" id="UP000237347">
    <property type="component" value="Unassembled WGS sequence"/>
</dbReference>
<evidence type="ECO:0000313" key="1">
    <source>
        <dbReference type="EMBL" id="KAK7813429.1"/>
    </source>
</evidence>
<protein>
    <submittedName>
        <fullName evidence="1">Uncharacterized protein</fullName>
    </submittedName>
</protein>
<sequence length="120" mass="13435">MKEPCAVDWLLKMKDAQVICLGSWPGSTKSHTEVESIEFLEGLANSKDLRFLSLQGGSRINKLPESIGNHRNLMILDLKECYNLEKLGEKVLRKLIIAWGANPNKGSKTKDSKNAKQPNK</sequence>
<reference evidence="1 2" key="1">
    <citation type="journal article" date="2018" name="Sci. Data">
        <title>The draft genome sequence of cork oak.</title>
        <authorList>
            <person name="Ramos A.M."/>
            <person name="Usie A."/>
            <person name="Barbosa P."/>
            <person name="Barros P.M."/>
            <person name="Capote T."/>
            <person name="Chaves I."/>
            <person name="Simoes F."/>
            <person name="Abreu I."/>
            <person name="Carrasquinho I."/>
            <person name="Faro C."/>
            <person name="Guimaraes J.B."/>
            <person name="Mendonca D."/>
            <person name="Nobrega F."/>
            <person name="Rodrigues L."/>
            <person name="Saibo N.J.M."/>
            <person name="Varela M.C."/>
            <person name="Egas C."/>
            <person name="Matos J."/>
            <person name="Miguel C.M."/>
            <person name="Oliveira M.M."/>
            <person name="Ricardo C.P."/>
            <person name="Goncalves S."/>
        </authorList>
    </citation>
    <scope>NUCLEOTIDE SEQUENCE [LARGE SCALE GENOMIC DNA]</scope>
    <source>
        <strain evidence="2">cv. HL8</strain>
    </source>
</reference>
<dbReference type="EMBL" id="PKMF04001256">
    <property type="protein sequence ID" value="KAK7813429.1"/>
    <property type="molecule type" value="Genomic_DNA"/>
</dbReference>
<keyword evidence="2" id="KW-1185">Reference proteome</keyword>
<organism evidence="1 2">
    <name type="scientific">Quercus suber</name>
    <name type="common">Cork oak</name>
    <dbReference type="NCBI Taxonomy" id="58331"/>
    <lineage>
        <taxon>Eukaryota</taxon>
        <taxon>Viridiplantae</taxon>
        <taxon>Streptophyta</taxon>
        <taxon>Embryophyta</taxon>
        <taxon>Tracheophyta</taxon>
        <taxon>Spermatophyta</taxon>
        <taxon>Magnoliopsida</taxon>
        <taxon>eudicotyledons</taxon>
        <taxon>Gunneridae</taxon>
        <taxon>Pentapetalae</taxon>
        <taxon>rosids</taxon>
        <taxon>fabids</taxon>
        <taxon>Fagales</taxon>
        <taxon>Fagaceae</taxon>
        <taxon>Quercus</taxon>
    </lineage>
</organism>
<proteinExistence type="predicted"/>
<dbReference type="AlphaFoldDB" id="A0AAW0IGM3"/>
<accession>A0AAW0IGM3</accession>
<dbReference type="InterPro" id="IPR032675">
    <property type="entry name" value="LRR_dom_sf"/>
</dbReference>
<evidence type="ECO:0000313" key="2">
    <source>
        <dbReference type="Proteomes" id="UP000237347"/>
    </source>
</evidence>
<name>A0AAW0IGM3_QUESU</name>
<dbReference type="Gene3D" id="3.80.10.10">
    <property type="entry name" value="Ribonuclease Inhibitor"/>
    <property type="match status" value="1"/>
</dbReference>